<proteinExistence type="predicted"/>
<dbReference type="AlphaFoldDB" id="A0A0D3F5W3"/>
<organism evidence="2">
    <name type="scientific">Oryza barthii</name>
    <dbReference type="NCBI Taxonomy" id="65489"/>
    <lineage>
        <taxon>Eukaryota</taxon>
        <taxon>Viridiplantae</taxon>
        <taxon>Streptophyta</taxon>
        <taxon>Embryophyta</taxon>
        <taxon>Tracheophyta</taxon>
        <taxon>Spermatophyta</taxon>
        <taxon>Magnoliopsida</taxon>
        <taxon>Liliopsida</taxon>
        <taxon>Poales</taxon>
        <taxon>Poaceae</taxon>
        <taxon>BOP clade</taxon>
        <taxon>Oryzoideae</taxon>
        <taxon>Oryzeae</taxon>
        <taxon>Oryzinae</taxon>
        <taxon>Oryza</taxon>
    </lineage>
</organism>
<reference evidence="2" key="1">
    <citation type="journal article" date="2009" name="Rice">
        <title>De Novo Next Generation Sequencing of Plant Genomes.</title>
        <authorList>
            <person name="Rounsley S."/>
            <person name="Marri P.R."/>
            <person name="Yu Y."/>
            <person name="He R."/>
            <person name="Sisneros N."/>
            <person name="Goicoechea J.L."/>
            <person name="Lee S.J."/>
            <person name="Angelova A."/>
            <person name="Kudrna D."/>
            <person name="Luo M."/>
            <person name="Affourtit J."/>
            <person name="Desany B."/>
            <person name="Knight J."/>
            <person name="Niazi F."/>
            <person name="Egholm M."/>
            <person name="Wing R.A."/>
        </authorList>
    </citation>
    <scope>NUCLEOTIDE SEQUENCE [LARGE SCALE GENOMIC DNA]</scope>
    <source>
        <strain evidence="2">cv. IRGC 105608</strain>
    </source>
</reference>
<protein>
    <submittedName>
        <fullName evidence="2">Uncharacterized protein</fullName>
    </submittedName>
</protein>
<dbReference type="PaxDb" id="65489-OBART02G18880.1"/>
<dbReference type="Gramene" id="OBART02G18880.1">
    <property type="protein sequence ID" value="OBART02G18880.1"/>
    <property type="gene ID" value="OBART02G18880"/>
</dbReference>
<name>A0A0D3F5W3_9ORYZ</name>
<accession>A0A0D3F5W3</accession>
<reference evidence="2" key="2">
    <citation type="submission" date="2015-03" db="UniProtKB">
        <authorList>
            <consortium name="EnsemblPlants"/>
        </authorList>
    </citation>
    <scope>IDENTIFICATION</scope>
</reference>
<keyword evidence="3" id="KW-1185">Reference proteome</keyword>
<sequence length="102" mass="11066">MIFSIGSTSRNLFFAPCCAASVFEGELTFLRRDFTLSARLRYKKVQAPAIPDDDTLLAHASGSKSKSRKRGPPSQAPPAVKKLFKEGDSDEKETTVSLSADA</sequence>
<dbReference type="HOGENOM" id="CLU_2281717_0_0_1"/>
<evidence type="ECO:0000313" key="2">
    <source>
        <dbReference type="EnsemblPlants" id="OBART02G18880.1"/>
    </source>
</evidence>
<feature type="region of interest" description="Disordered" evidence="1">
    <location>
        <begin position="53"/>
        <end position="102"/>
    </location>
</feature>
<dbReference type="EnsemblPlants" id="OBART02G18880.1">
    <property type="protein sequence ID" value="OBART02G18880.1"/>
    <property type="gene ID" value="OBART02G18880"/>
</dbReference>
<evidence type="ECO:0000256" key="1">
    <source>
        <dbReference type="SAM" id="MobiDB-lite"/>
    </source>
</evidence>
<evidence type="ECO:0000313" key="3">
    <source>
        <dbReference type="Proteomes" id="UP000026960"/>
    </source>
</evidence>
<dbReference type="Proteomes" id="UP000026960">
    <property type="component" value="Chromosome 2"/>
</dbReference>